<proteinExistence type="inferred from homology"/>
<dbReference type="InterPro" id="IPR055349">
    <property type="entry name" value="GH2_GIPC"/>
</dbReference>
<name>A0A9W9Z0H5_9CNID</name>
<dbReference type="EMBL" id="MU826833">
    <property type="protein sequence ID" value="KAJ7372917.1"/>
    <property type="molecule type" value="Genomic_DNA"/>
</dbReference>
<dbReference type="InterPro" id="IPR017379">
    <property type="entry name" value="GIPC1/2/3"/>
</dbReference>
<protein>
    <submittedName>
        <fullName evidence="4">PDZ domain-containing protein gipc3</fullName>
    </submittedName>
</protein>
<evidence type="ECO:0000259" key="3">
    <source>
        <dbReference type="PROSITE" id="PS50106"/>
    </source>
</evidence>
<dbReference type="InterPro" id="IPR001478">
    <property type="entry name" value="PDZ"/>
</dbReference>
<dbReference type="InterPro" id="IPR056814">
    <property type="entry name" value="GIPC1-3_GH1"/>
</dbReference>
<evidence type="ECO:0000313" key="4">
    <source>
        <dbReference type="EMBL" id="KAJ7372917.1"/>
    </source>
</evidence>
<dbReference type="InterPro" id="IPR036034">
    <property type="entry name" value="PDZ_sf"/>
</dbReference>
<evidence type="ECO:0000256" key="2">
    <source>
        <dbReference type="SAM" id="MobiDB-lite"/>
    </source>
</evidence>
<dbReference type="CDD" id="cd06707">
    <property type="entry name" value="PDZ_GIPC"/>
    <property type="match status" value="1"/>
</dbReference>
<dbReference type="Gene3D" id="2.30.42.10">
    <property type="match status" value="1"/>
</dbReference>
<accession>A0A9W9Z0H5</accession>
<dbReference type="Pfam" id="PF25082">
    <property type="entry name" value="GIPC1_GH2"/>
    <property type="match status" value="1"/>
</dbReference>
<organism evidence="4 5">
    <name type="scientific">Desmophyllum pertusum</name>
    <dbReference type="NCBI Taxonomy" id="174260"/>
    <lineage>
        <taxon>Eukaryota</taxon>
        <taxon>Metazoa</taxon>
        <taxon>Cnidaria</taxon>
        <taxon>Anthozoa</taxon>
        <taxon>Hexacorallia</taxon>
        <taxon>Scleractinia</taxon>
        <taxon>Caryophylliina</taxon>
        <taxon>Caryophylliidae</taxon>
        <taxon>Desmophyllum</taxon>
    </lineage>
</organism>
<feature type="compositionally biased region" description="Low complexity" evidence="2">
    <location>
        <begin position="40"/>
        <end position="54"/>
    </location>
</feature>
<feature type="compositionally biased region" description="Polar residues" evidence="2">
    <location>
        <begin position="22"/>
        <end position="39"/>
    </location>
</feature>
<comment type="caution">
    <text evidence="4">The sequence shown here is derived from an EMBL/GenBank/DDBJ whole genome shotgun (WGS) entry which is preliminary data.</text>
</comment>
<dbReference type="OrthoDB" id="6509831at2759"/>
<keyword evidence="5" id="KW-1185">Reference proteome</keyword>
<dbReference type="Proteomes" id="UP001163046">
    <property type="component" value="Unassembled WGS sequence"/>
</dbReference>
<dbReference type="Pfam" id="PF00595">
    <property type="entry name" value="PDZ"/>
    <property type="match status" value="1"/>
</dbReference>
<dbReference type="FunFam" id="2.30.42.10:FF:000097">
    <property type="entry name" value="PDZ domain-containing protein GIPC1 isoform 1"/>
    <property type="match status" value="1"/>
</dbReference>
<dbReference type="PANTHER" id="PTHR12259:SF1">
    <property type="entry name" value="GH21964P"/>
    <property type="match status" value="1"/>
</dbReference>
<evidence type="ECO:0000313" key="5">
    <source>
        <dbReference type="Proteomes" id="UP001163046"/>
    </source>
</evidence>
<feature type="region of interest" description="Disordered" evidence="2">
    <location>
        <begin position="1"/>
        <end position="84"/>
    </location>
</feature>
<dbReference type="PROSITE" id="PS50106">
    <property type="entry name" value="PDZ"/>
    <property type="match status" value="1"/>
</dbReference>
<evidence type="ECO:0000256" key="1">
    <source>
        <dbReference type="ARBA" id="ARBA00009011"/>
    </source>
</evidence>
<dbReference type="PANTHER" id="PTHR12259">
    <property type="entry name" value="RGS-GAIP INTERACTING PROTEIN GIPC"/>
    <property type="match status" value="1"/>
</dbReference>
<gene>
    <name evidence="4" type="primary">GIPC3</name>
    <name evidence="4" type="ORF">OS493_015372</name>
</gene>
<sequence length="367" mass="39463">MPLFKKGGANFTDSRKSDGNKKLSSNRSSGVGTDNSSHISTVSQSSVQVPTPQQASNAGSRSPQLQPELRQQPTPTPPPPPPKFVFYCQLAHGSATGKVEGFTNVKELYQKIAEVFNVQASEILFCTLNTFRIDMERLLGGQIGLDDFIFAHVKGQQKTVTVCKTTPALGLTITDNGAGSAFIKRIKEGSIADGVAQICVGDHIEAINNTVVIGTRHYDVARMLRELPVGEQISFQLVEPIRGFEGIGPRTASRGASSVAESPAAANAVGTGKTTLRLRSKGPPVVETQEAPAWEIKAAQKIDDLLESFLGIRDPDLAETLVLKSKTLSNPSDFAMAVDEEFADFQFPDDFIFDIWGAVSDGRSGRL</sequence>
<dbReference type="Pfam" id="PF25083">
    <property type="entry name" value="GIPC1_GH1"/>
    <property type="match status" value="1"/>
</dbReference>
<feature type="compositionally biased region" description="Low complexity" evidence="2">
    <location>
        <begin position="63"/>
        <end position="73"/>
    </location>
</feature>
<feature type="domain" description="PDZ" evidence="3">
    <location>
        <begin position="159"/>
        <end position="226"/>
    </location>
</feature>
<comment type="similarity">
    <text evidence="1">Belongs to the GIPC family.</text>
</comment>
<feature type="compositionally biased region" description="Pro residues" evidence="2">
    <location>
        <begin position="74"/>
        <end position="83"/>
    </location>
</feature>
<reference evidence="4" key="1">
    <citation type="submission" date="2023-01" db="EMBL/GenBank/DDBJ databases">
        <title>Genome assembly of the deep-sea coral Lophelia pertusa.</title>
        <authorList>
            <person name="Herrera S."/>
            <person name="Cordes E."/>
        </authorList>
    </citation>
    <scope>NUCLEOTIDE SEQUENCE</scope>
    <source>
        <strain evidence="4">USNM1676648</strain>
        <tissue evidence="4">Polyp</tissue>
    </source>
</reference>
<dbReference type="AlphaFoldDB" id="A0A9W9Z0H5"/>
<dbReference type="SMART" id="SM00228">
    <property type="entry name" value="PDZ"/>
    <property type="match status" value="1"/>
</dbReference>
<dbReference type="SUPFAM" id="SSF50156">
    <property type="entry name" value="PDZ domain-like"/>
    <property type="match status" value="1"/>
</dbReference>
<dbReference type="CDD" id="cd21180">
    <property type="entry name" value="GH2_GIPC"/>
    <property type="match status" value="1"/>
</dbReference>